<dbReference type="InterPro" id="IPR045234">
    <property type="entry name" value="Unkempt-like"/>
</dbReference>
<dbReference type="Proteomes" id="UP000681967">
    <property type="component" value="Unassembled WGS sequence"/>
</dbReference>
<dbReference type="EMBL" id="CAJOBH010245031">
    <property type="protein sequence ID" value="CAF5122166.1"/>
    <property type="molecule type" value="Genomic_DNA"/>
</dbReference>
<accession>A0A8S3FHC1</accession>
<dbReference type="AlphaFoldDB" id="A0A8S3FHC1"/>
<feature type="domain" description="C3H1-type" evidence="5">
    <location>
        <begin position="72"/>
        <end position="96"/>
    </location>
</feature>
<keyword evidence="2 4" id="KW-0863">Zinc-finger</keyword>
<evidence type="ECO:0000256" key="1">
    <source>
        <dbReference type="ARBA" id="ARBA00022723"/>
    </source>
</evidence>
<dbReference type="PANTHER" id="PTHR14493">
    <property type="entry name" value="UNKEMPT FAMILY MEMBER"/>
    <property type="match status" value="1"/>
</dbReference>
<dbReference type="InterPro" id="IPR000571">
    <property type="entry name" value="Znf_CCCH"/>
</dbReference>
<keyword evidence="3 4" id="KW-0862">Zinc</keyword>
<dbReference type="Pfam" id="PF18384">
    <property type="entry name" value="zf_CCCH_5"/>
    <property type="match status" value="1"/>
</dbReference>
<keyword evidence="1 4" id="KW-0479">Metal-binding</keyword>
<gene>
    <name evidence="6" type="ORF">BYL167_LOCUS67227</name>
    <name evidence="7" type="ORF">GIL414_LOCUS76763</name>
</gene>
<organism evidence="6 8">
    <name type="scientific">Rotaria magnacalcarata</name>
    <dbReference type="NCBI Taxonomy" id="392030"/>
    <lineage>
        <taxon>Eukaryota</taxon>
        <taxon>Metazoa</taxon>
        <taxon>Spiralia</taxon>
        <taxon>Gnathifera</taxon>
        <taxon>Rotifera</taxon>
        <taxon>Eurotatoria</taxon>
        <taxon>Bdelloidea</taxon>
        <taxon>Philodinida</taxon>
        <taxon>Philodinidae</taxon>
        <taxon>Rotaria</taxon>
    </lineage>
</organism>
<evidence type="ECO:0000256" key="3">
    <source>
        <dbReference type="ARBA" id="ARBA00022833"/>
    </source>
</evidence>
<evidence type="ECO:0000259" key="5">
    <source>
        <dbReference type="PROSITE" id="PS50103"/>
    </source>
</evidence>
<dbReference type="Proteomes" id="UP000681720">
    <property type="component" value="Unassembled WGS sequence"/>
</dbReference>
<dbReference type="PROSITE" id="PS50103">
    <property type="entry name" value="ZF_C3H1"/>
    <property type="match status" value="2"/>
</dbReference>
<evidence type="ECO:0000313" key="6">
    <source>
        <dbReference type="EMBL" id="CAF5122166.1"/>
    </source>
</evidence>
<comment type="caution">
    <text evidence="6">The sequence shown here is derived from an EMBL/GenBank/DDBJ whole genome shotgun (WGS) entry which is preliminary data.</text>
</comment>
<dbReference type="PANTHER" id="PTHR14493:SF50">
    <property type="entry name" value="RING FINGER PROTEIN UNKEMPT"/>
    <property type="match status" value="1"/>
</dbReference>
<dbReference type="Gene3D" id="3.30.1370.210">
    <property type="match status" value="1"/>
</dbReference>
<dbReference type="Pfam" id="PF25427">
    <property type="entry name" value="zf-CCCH_UNK"/>
    <property type="match status" value="1"/>
</dbReference>
<dbReference type="InterPro" id="IPR040594">
    <property type="entry name" value="UNK_Znf_1"/>
</dbReference>
<evidence type="ECO:0000313" key="7">
    <source>
        <dbReference type="EMBL" id="CAF5201558.1"/>
    </source>
</evidence>
<proteinExistence type="predicted"/>
<feature type="domain" description="C3H1-type" evidence="5">
    <location>
        <begin position="107"/>
        <end position="137"/>
    </location>
</feature>
<feature type="zinc finger region" description="C3H1-type" evidence="4">
    <location>
        <begin position="72"/>
        <end position="96"/>
    </location>
</feature>
<sequence>MANDLQQLALIEKPLHLNYLRDFRVEQCQLFLQHKCTQHRPFSCFYWHFQNQRRRRPFRRVDGTFSYDPDFYCNNYDEQSGICPNGDDCPLLHRNANDTEKRYHLRYYKTGLCTHESDTKGHCLKSGPHCSYAHGATDLRQPILDSREMQNSDLALERLARLCISLENERALNDDPKWS</sequence>
<evidence type="ECO:0000256" key="4">
    <source>
        <dbReference type="PROSITE-ProRule" id="PRU00723"/>
    </source>
</evidence>
<name>A0A8S3FHC1_9BILA</name>
<dbReference type="EMBL" id="CAJOBJ010346088">
    <property type="protein sequence ID" value="CAF5201558.1"/>
    <property type="molecule type" value="Genomic_DNA"/>
</dbReference>
<reference evidence="6" key="1">
    <citation type="submission" date="2021-02" db="EMBL/GenBank/DDBJ databases">
        <authorList>
            <person name="Nowell W R."/>
        </authorList>
    </citation>
    <scope>NUCLEOTIDE SEQUENCE</scope>
</reference>
<evidence type="ECO:0000313" key="8">
    <source>
        <dbReference type="Proteomes" id="UP000681967"/>
    </source>
</evidence>
<feature type="non-terminal residue" evidence="6">
    <location>
        <position position="1"/>
    </location>
</feature>
<evidence type="ECO:0000256" key="2">
    <source>
        <dbReference type="ARBA" id="ARBA00022771"/>
    </source>
</evidence>
<protein>
    <recommendedName>
        <fullName evidence="5">C3H1-type domain-containing protein</fullName>
    </recommendedName>
</protein>
<feature type="zinc finger region" description="C3H1-type" evidence="4">
    <location>
        <begin position="107"/>
        <end position="137"/>
    </location>
</feature>
<dbReference type="GO" id="GO:0008270">
    <property type="term" value="F:zinc ion binding"/>
    <property type="evidence" value="ECO:0007669"/>
    <property type="project" value="UniProtKB-KW"/>
</dbReference>